<dbReference type="InterPro" id="IPR038765">
    <property type="entry name" value="Papain-like_cys_pep_sf"/>
</dbReference>
<dbReference type="STRING" id="9643.ENSUAMP00000028147"/>
<evidence type="ECO:0000313" key="1">
    <source>
        <dbReference type="Ensembl" id="ENSUAMP00000028147.1"/>
    </source>
</evidence>
<dbReference type="Proteomes" id="UP000291022">
    <property type="component" value="Unassembled WGS sequence"/>
</dbReference>
<proteinExistence type="predicted"/>
<dbReference type="AlphaFoldDB" id="A0A452S7N6"/>
<dbReference type="Ensembl" id="ENSUAMT00000031437.1">
    <property type="protein sequence ID" value="ENSUAMP00000028147.1"/>
    <property type="gene ID" value="ENSUAMG00000021753.1"/>
</dbReference>
<reference evidence="1" key="2">
    <citation type="submission" date="2025-08" db="UniProtKB">
        <authorList>
            <consortium name="Ensembl"/>
        </authorList>
    </citation>
    <scope>IDENTIFICATION</scope>
</reference>
<reference evidence="2" key="1">
    <citation type="submission" date="2016-06" db="EMBL/GenBank/DDBJ databases">
        <title>De novo assembly and RNA-Seq shows season-dependent expression and editing in black bear kidneys.</title>
        <authorList>
            <person name="Korstanje R."/>
            <person name="Srivastava A."/>
            <person name="Sarsani V.K."/>
            <person name="Sheehan S.M."/>
            <person name="Seger R.L."/>
            <person name="Barter M.E."/>
            <person name="Lindqvist C."/>
            <person name="Brody L.C."/>
            <person name="Mullikin J.C."/>
        </authorList>
    </citation>
    <scope>NUCLEOTIDE SEQUENCE [LARGE SCALE GENOMIC DNA]</scope>
</reference>
<protein>
    <recommendedName>
        <fullName evidence="3">Calpain catalytic domain-containing protein</fullName>
    </recommendedName>
</protein>
<accession>A0A452S7N6</accession>
<organism evidence="1 2">
    <name type="scientific">Ursus americanus</name>
    <name type="common">American black bear</name>
    <name type="synonym">Euarctos americanus</name>
    <dbReference type="NCBI Taxonomy" id="9643"/>
    <lineage>
        <taxon>Eukaryota</taxon>
        <taxon>Metazoa</taxon>
        <taxon>Chordata</taxon>
        <taxon>Craniata</taxon>
        <taxon>Vertebrata</taxon>
        <taxon>Euteleostomi</taxon>
        <taxon>Mammalia</taxon>
        <taxon>Eutheria</taxon>
        <taxon>Laurasiatheria</taxon>
        <taxon>Carnivora</taxon>
        <taxon>Caniformia</taxon>
        <taxon>Ursidae</taxon>
        <taxon>Ursus</taxon>
    </lineage>
</organism>
<dbReference type="SUPFAM" id="SSF54001">
    <property type="entry name" value="Cysteine proteinases"/>
    <property type="match status" value="1"/>
</dbReference>
<evidence type="ECO:0008006" key="3">
    <source>
        <dbReference type="Google" id="ProtNLM"/>
    </source>
</evidence>
<name>A0A452S7N6_URSAM</name>
<reference evidence="1" key="3">
    <citation type="submission" date="2025-09" db="UniProtKB">
        <authorList>
            <consortium name="Ensembl"/>
        </authorList>
    </citation>
    <scope>IDENTIFICATION</scope>
</reference>
<sequence>MNISLVDYEKLARCTEDFSGAGCKASIKYLNQDYEALRDECLEAGTLFQDPSFPAIPSSLVPAEPGPAECPALV</sequence>
<keyword evidence="2" id="KW-1185">Reference proteome</keyword>
<evidence type="ECO:0000313" key="2">
    <source>
        <dbReference type="Proteomes" id="UP000291022"/>
    </source>
</evidence>
<dbReference type="GeneTree" id="ENSGT01130000278888"/>